<keyword evidence="1" id="KW-0175">Coiled coil</keyword>
<dbReference type="KEGG" id="asui:ASUIS_2185"/>
<reference evidence="4 5" key="1">
    <citation type="submission" date="2018-08" db="EMBL/GenBank/DDBJ databases">
        <title>Complete genome of the Arcobacter suis type strain LMG 26152.</title>
        <authorList>
            <person name="Miller W.G."/>
            <person name="Yee E."/>
            <person name="Bono J.L."/>
        </authorList>
    </citation>
    <scope>NUCLEOTIDE SEQUENCE [LARGE SCALE GENOMIC DNA]</scope>
    <source>
        <strain evidence="4 5">CECT 7833</strain>
    </source>
</reference>
<keyword evidence="3" id="KW-0812">Transmembrane</keyword>
<evidence type="ECO:0000256" key="1">
    <source>
        <dbReference type="SAM" id="Coils"/>
    </source>
</evidence>
<feature type="region of interest" description="Disordered" evidence="2">
    <location>
        <begin position="1"/>
        <end position="41"/>
    </location>
</feature>
<dbReference type="RefSeq" id="WP_118887197.1">
    <property type="nucleotide sequence ID" value="NZ_CP032100.1"/>
</dbReference>
<feature type="coiled-coil region" evidence="1">
    <location>
        <begin position="136"/>
        <end position="212"/>
    </location>
</feature>
<evidence type="ECO:0000313" key="4">
    <source>
        <dbReference type="EMBL" id="AXX90616.1"/>
    </source>
</evidence>
<protein>
    <submittedName>
        <fullName evidence="4">Uncharacterized protein</fullName>
    </submittedName>
</protein>
<keyword evidence="5" id="KW-1185">Reference proteome</keyword>
<proteinExistence type="predicted"/>
<dbReference type="EMBL" id="CP032100">
    <property type="protein sequence ID" value="AXX90616.1"/>
    <property type="molecule type" value="Genomic_DNA"/>
</dbReference>
<feature type="compositionally biased region" description="Low complexity" evidence="2">
    <location>
        <begin position="14"/>
        <end position="24"/>
    </location>
</feature>
<dbReference type="Proteomes" id="UP000263040">
    <property type="component" value="Chromosome"/>
</dbReference>
<evidence type="ECO:0000256" key="2">
    <source>
        <dbReference type="SAM" id="MobiDB-lite"/>
    </source>
</evidence>
<keyword evidence="3" id="KW-0472">Membrane</keyword>
<gene>
    <name evidence="4" type="ORF">ASUIS_2185</name>
</gene>
<organism evidence="4 5">
    <name type="scientific">Arcobacter suis CECT 7833</name>
    <dbReference type="NCBI Taxonomy" id="663365"/>
    <lineage>
        <taxon>Bacteria</taxon>
        <taxon>Pseudomonadati</taxon>
        <taxon>Campylobacterota</taxon>
        <taxon>Epsilonproteobacteria</taxon>
        <taxon>Campylobacterales</taxon>
        <taxon>Arcobacteraceae</taxon>
        <taxon>Arcobacter</taxon>
    </lineage>
</organism>
<evidence type="ECO:0000313" key="5">
    <source>
        <dbReference type="Proteomes" id="UP000263040"/>
    </source>
</evidence>
<accession>A0AAD0WRB1</accession>
<feature type="transmembrane region" description="Helical" evidence="3">
    <location>
        <begin position="60"/>
        <end position="85"/>
    </location>
</feature>
<keyword evidence="3" id="KW-1133">Transmembrane helix</keyword>
<name>A0AAD0WRB1_9BACT</name>
<evidence type="ECO:0000256" key="3">
    <source>
        <dbReference type="SAM" id="Phobius"/>
    </source>
</evidence>
<dbReference type="AlphaFoldDB" id="A0AAD0WRB1"/>
<sequence>MPDENKPLDPDDINYTTNTYGSNNNEEDDSSKDEPEEKIEPPVEVKEEFVKPKKSNLHKILFGIVAFLILLLVIGIILYFTGFFAPKEVKNVEIPLPTQNIEKVEAPENNYKFDIKDINSKKLNEQLATLTSKNLNEEKIDELEKKENEKKLLDEEKRKEDELLKKQEEELLKQKTQLEQKKLELEKQKIELESMKQQALQLKEELTTNNNVDKSEAAAIEELEKEKITEPVMDTIPKKALRDKNDDNKNNGFLLFINVAKIKGVLYKKYLDKIVAINADVKLCRDDKNRIEIYFGPFENSEDRTKILNKLIDNKFNEAYELEFTQEEFDKRCNY</sequence>
<feature type="compositionally biased region" description="Basic and acidic residues" evidence="2">
    <location>
        <begin position="32"/>
        <end position="41"/>
    </location>
</feature>